<organism evidence="2 3">
    <name type="scientific">Streptomyces clavuligerus</name>
    <dbReference type="NCBI Taxonomy" id="1901"/>
    <lineage>
        <taxon>Bacteria</taxon>
        <taxon>Bacillati</taxon>
        <taxon>Actinomycetota</taxon>
        <taxon>Actinomycetes</taxon>
        <taxon>Kitasatosporales</taxon>
        <taxon>Streptomycetaceae</taxon>
        <taxon>Streptomyces</taxon>
    </lineage>
</organism>
<dbReference type="KEGG" id="sclf:BB341_12000"/>
<feature type="region of interest" description="Disordered" evidence="1">
    <location>
        <begin position="1"/>
        <end position="24"/>
    </location>
</feature>
<evidence type="ECO:0000313" key="3">
    <source>
        <dbReference type="Proteomes" id="UP000002357"/>
    </source>
</evidence>
<name>B5H0L4_STRCL</name>
<reference evidence="2 3" key="1">
    <citation type="journal article" date="2010" name="Genome Biol. Evol.">
        <title>The sequence of a 1.8-mb bacterial linear plasmid reveals a rich evolutionary reservoir of secondary metabolic pathways.</title>
        <authorList>
            <person name="Medema M.H."/>
            <person name="Trefzer A."/>
            <person name="Kovalchuk A."/>
            <person name="van den Berg M."/>
            <person name="Mueller U."/>
            <person name="Heijne W."/>
            <person name="Wu L."/>
            <person name="Alam M.T."/>
            <person name="Ronning C.M."/>
            <person name="Nierman W.C."/>
            <person name="Bovenberg R.A.L."/>
            <person name="Breitling R."/>
            <person name="Takano E."/>
        </authorList>
    </citation>
    <scope>NUCLEOTIDE SEQUENCE [LARGE SCALE GENOMIC DNA]</scope>
    <source>
        <strain evidence="3">ATCC 27064 / DSM 738 / JCM 4710 / NBRC 13307 / NCIMB 12785 / NRRL 3585 / VKM Ac-602</strain>
    </source>
</reference>
<proteinExistence type="predicted"/>
<evidence type="ECO:0000313" key="2">
    <source>
        <dbReference type="EMBL" id="EFG08394.1"/>
    </source>
</evidence>
<keyword evidence="3" id="KW-1185">Reference proteome</keyword>
<dbReference type="SUPFAM" id="SSF49695">
    <property type="entry name" value="gamma-Crystallin-like"/>
    <property type="match status" value="1"/>
</dbReference>
<dbReference type="Gene3D" id="2.60.20.10">
    <property type="entry name" value="Crystallins"/>
    <property type="match status" value="1"/>
</dbReference>
<dbReference type="OrthoDB" id="4260523at2"/>
<sequence length="178" mass="18899">MAPPNPSHSPCSPYSSPCSSSSASSSWRATMFQRIRTIRRHGRSPGCTGRTGPAAVLAAVASTVLALGTAGTAQAAPATAVVGSGDIVMGVVYKDAYYRGGAIELRGQRCSAQVPAQLVRTLPWNWNDKISSIQVSDSCDTMIYEHGFNVGERFRVSSDLPILGPWNDRISSLAFIPK</sequence>
<dbReference type="InterPro" id="IPR011024">
    <property type="entry name" value="G_crystallin-like"/>
</dbReference>
<evidence type="ECO:0000256" key="1">
    <source>
        <dbReference type="SAM" id="MobiDB-lite"/>
    </source>
</evidence>
<gene>
    <name evidence="2" type="ORF">SCLAV_3323</name>
</gene>
<feature type="compositionally biased region" description="Low complexity" evidence="1">
    <location>
        <begin position="8"/>
        <end position="24"/>
    </location>
</feature>
<protein>
    <submittedName>
        <fullName evidence="2">Beta-gamma-crystallin</fullName>
    </submittedName>
</protein>
<dbReference type="EMBL" id="CM000913">
    <property type="protein sequence ID" value="EFG08394.1"/>
    <property type="molecule type" value="Genomic_DNA"/>
</dbReference>
<dbReference type="Proteomes" id="UP000002357">
    <property type="component" value="Chromosome"/>
</dbReference>
<accession>B5H0L4</accession>
<dbReference type="AlphaFoldDB" id="B5H0L4"/>